<comment type="similarity">
    <text evidence="2">Belongs to the DNA repair enzymes AP/ExoA family.</text>
</comment>
<evidence type="ECO:0000256" key="10">
    <source>
        <dbReference type="PIRSR" id="PIRSR604808-3"/>
    </source>
</evidence>
<evidence type="ECO:0000256" key="7">
    <source>
        <dbReference type="ARBA" id="ARBA00022842"/>
    </source>
</evidence>
<protein>
    <recommendedName>
        <fullName evidence="3">exodeoxyribonuclease III</fullName>
        <ecNumber evidence="3">3.1.11.2</ecNumber>
    </recommendedName>
</protein>
<dbReference type="AlphaFoldDB" id="A0A974BV03"/>
<dbReference type="Gene3D" id="3.60.10.10">
    <property type="entry name" value="Endonuclease/exonuclease/phosphatase"/>
    <property type="match status" value="2"/>
</dbReference>
<dbReference type="PANTHER" id="PTHR22748">
    <property type="entry name" value="AP ENDONUCLEASE"/>
    <property type="match status" value="1"/>
</dbReference>
<comment type="catalytic activity">
    <reaction evidence="1">
        <text>Exonucleolytic cleavage in the 3'- to 5'-direction to yield nucleoside 5'-phosphates.</text>
        <dbReference type="EC" id="3.1.11.2"/>
    </reaction>
</comment>
<evidence type="ECO:0000256" key="5">
    <source>
        <dbReference type="ARBA" id="ARBA00022763"/>
    </source>
</evidence>
<dbReference type="InterPro" id="IPR004808">
    <property type="entry name" value="AP_endonuc_1"/>
</dbReference>
<evidence type="ECO:0000256" key="8">
    <source>
        <dbReference type="ARBA" id="ARBA00023204"/>
    </source>
</evidence>
<evidence type="ECO:0000256" key="4">
    <source>
        <dbReference type="ARBA" id="ARBA00022723"/>
    </source>
</evidence>
<proteinExistence type="inferred from homology"/>
<keyword evidence="5" id="KW-0227">DNA damage</keyword>
<name>A0A974BV03_XENLA</name>
<feature type="site" description="Transition state stabilizer" evidence="10">
    <location>
        <position position="172"/>
    </location>
</feature>
<dbReference type="GO" id="GO:0006284">
    <property type="term" value="P:base-excision repair"/>
    <property type="evidence" value="ECO:0007669"/>
    <property type="project" value="TreeGrafter"/>
</dbReference>
<evidence type="ECO:0000256" key="6">
    <source>
        <dbReference type="ARBA" id="ARBA00022801"/>
    </source>
</evidence>
<dbReference type="GO" id="GO:0008311">
    <property type="term" value="F:double-stranded DNA 3'-5' DNA exonuclease activity"/>
    <property type="evidence" value="ECO:0007669"/>
    <property type="project" value="UniProtKB-EC"/>
</dbReference>
<feature type="site" description="Interaction with DNA substrate" evidence="10">
    <location>
        <position position="263"/>
    </location>
</feature>
<evidence type="ECO:0000256" key="3">
    <source>
        <dbReference type="ARBA" id="ARBA00012115"/>
    </source>
</evidence>
<dbReference type="Pfam" id="PF03372">
    <property type="entry name" value="Exo_endo_phos"/>
    <property type="match status" value="1"/>
</dbReference>
<keyword evidence="9" id="KW-0464">Manganese</keyword>
<dbReference type="GO" id="GO:0046872">
    <property type="term" value="F:metal ion binding"/>
    <property type="evidence" value="ECO:0007669"/>
    <property type="project" value="UniProtKB-KW"/>
</dbReference>
<dbReference type="EMBL" id="CM004483">
    <property type="protein sequence ID" value="OCT61236.1"/>
    <property type="molecule type" value="Genomic_DNA"/>
</dbReference>
<dbReference type="GO" id="GO:0005634">
    <property type="term" value="C:nucleus"/>
    <property type="evidence" value="ECO:0007669"/>
    <property type="project" value="TreeGrafter"/>
</dbReference>
<dbReference type="SUPFAM" id="SSF56219">
    <property type="entry name" value="DNase I-like"/>
    <property type="match status" value="1"/>
</dbReference>
<dbReference type="GO" id="GO:0008081">
    <property type="term" value="F:phosphoric diester hydrolase activity"/>
    <property type="evidence" value="ECO:0007669"/>
    <property type="project" value="TreeGrafter"/>
</dbReference>
<reference evidence="14" key="1">
    <citation type="journal article" date="2016" name="Nature">
        <title>Genome evolution in the allotetraploid frog Xenopus laevis.</title>
        <authorList>
            <person name="Session A.M."/>
            <person name="Uno Y."/>
            <person name="Kwon T."/>
            <person name="Chapman J.A."/>
            <person name="Toyoda A."/>
            <person name="Takahashi S."/>
            <person name="Fukui A."/>
            <person name="Hikosaka A."/>
            <person name="Suzuki A."/>
            <person name="Kondo M."/>
            <person name="van Heeringen S.J."/>
            <person name="Quigley I."/>
            <person name="Heinz S."/>
            <person name="Ogino H."/>
            <person name="Ochi H."/>
            <person name="Hellsten U."/>
            <person name="Lyons J.B."/>
            <person name="Simakov O."/>
            <person name="Putnam N."/>
            <person name="Stites J."/>
            <person name="Kuroki Y."/>
            <person name="Tanaka T."/>
            <person name="Michiue T."/>
            <person name="Watanabe M."/>
            <person name="Bogdanovic O."/>
            <person name="Lister R."/>
            <person name="Georgiou G."/>
            <person name="Paranjpe S.S."/>
            <person name="van Kruijsbergen I."/>
            <person name="Shu S."/>
            <person name="Carlson J."/>
            <person name="Kinoshita T."/>
            <person name="Ohta Y."/>
            <person name="Mawaribuchi S."/>
            <person name="Jenkins J."/>
            <person name="Grimwood J."/>
            <person name="Schmutz J."/>
            <person name="Mitros T."/>
            <person name="Mozaffari S.V."/>
            <person name="Suzuki Y."/>
            <person name="Haramoto Y."/>
            <person name="Yamamoto T.S."/>
            <person name="Takagi C."/>
            <person name="Heald R."/>
            <person name="Miller K."/>
            <person name="Haudenschild C."/>
            <person name="Kitzman J."/>
            <person name="Nakayama T."/>
            <person name="Izutsu Y."/>
            <person name="Robert J."/>
            <person name="Fortriede J."/>
            <person name="Burns K."/>
            <person name="Lotay V."/>
            <person name="Karimi K."/>
            <person name="Yasuoka Y."/>
            <person name="Dichmann D.S."/>
            <person name="Flajnik M.F."/>
            <person name="Houston D.W."/>
            <person name="Shendure J."/>
            <person name="DuPasquier L."/>
            <person name="Vize P.D."/>
            <person name="Zorn A.M."/>
            <person name="Ito M."/>
            <person name="Marcotte E.M."/>
            <person name="Wallingford J.B."/>
            <person name="Ito Y."/>
            <person name="Asashima M."/>
            <person name="Ueno N."/>
            <person name="Matsuda Y."/>
            <person name="Veenstra G.J."/>
            <person name="Fujiyama A."/>
            <person name="Harland R.M."/>
            <person name="Taira M."/>
            <person name="Rokhsar D.S."/>
        </authorList>
    </citation>
    <scope>NUCLEOTIDE SEQUENCE [LARGE SCALE GENOMIC DNA]</scope>
    <source>
        <strain evidence="14">J</strain>
    </source>
</reference>
<evidence type="ECO:0000259" key="12">
    <source>
        <dbReference type="Pfam" id="PF03372"/>
    </source>
</evidence>
<feature type="binding site" evidence="9">
    <location>
        <position position="262"/>
    </location>
    <ligand>
        <name>Mg(2+)</name>
        <dbReference type="ChEBI" id="CHEBI:18420"/>
        <label>1</label>
    </ligand>
</feature>
<keyword evidence="6" id="KW-0378">Hydrolase</keyword>
<feature type="binding site" evidence="9">
    <location>
        <position position="172"/>
    </location>
    <ligand>
        <name>Mg(2+)</name>
        <dbReference type="ChEBI" id="CHEBI:18420"/>
        <label>1</label>
    </ligand>
</feature>
<evidence type="ECO:0000313" key="13">
    <source>
        <dbReference type="EMBL" id="OCT61236.1"/>
    </source>
</evidence>
<dbReference type="InterPro" id="IPR005135">
    <property type="entry name" value="Endo/exonuclease/phosphatase"/>
</dbReference>
<evidence type="ECO:0000256" key="1">
    <source>
        <dbReference type="ARBA" id="ARBA00000493"/>
    </source>
</evidence>
<keyword evidence="8" id="KW-0234">DNA repair</keyword>
<sequence>MATLQSPTITEGKDPRSGGTTGGAGGASGPGPPGRPRAAENSAKCGRSEGVGPSCASRTRARPPLVTLLDPRTTSGHRSFDLKVGSHNVNGFNVPQKRTMAFSDYTKQRIDILLLQETHFSKTSTPKYLSKHYPQVFMANSTTKTKGTFFKTFFTKLSEISEGRVIVGGDFNTTLSNNIDRSRDILNAPSPTNQDQDTKSLTKHLKEGALVDVWREKHPIDRDYTFYSSVHATYLRIDFILTKYTLLQYIHSSKLHNITWSDHGMVETIFTKWDAVRGGGSWRLNESLLLDRHICTELNNSLKEYFKNNTLTDTSLAIRWDAHKAVIRGILIKHASCRKKITEETTFTKIT</sequence>
<organism evidence="13 14">
    <name type="scientific">Xenopus laevis</name>
    <name type="common">African clawed frog</name>
    <dbReference type="NCBI Taxonomy" id="8355"/>
    <lineage>
        <taxon>Eukaryota</taxon>
        <taxon>Metazoa</taxon>
        <taxon>Chordata</taxon>
        <taxon>Craniata</taxon>
        <taxon>Vertebrata</taxon>
        <taxon>Euteleostomi</taxon>
        <taxon>Amphibia</taxon>
        <taxon>Batrachia</taxon>
        <taxon>Anura</taxon>
        <taxon>Pipoidea</taxon>
        <taxon>Pipidae</taxon>
        <taxon>Xenopodinae</taxon>
        <taxon>Xenopus</taxon>
        <taxon>Xenopus</taxon>
    </lineage>
</organism>
<gene>
    <name evidence="13" type="ORF">XELAEV_18047260mg</name>
</gene>
<dbReference type="PANTHER" id="PTHR22748:SF26">
    <property type="entry name" value="ENDONUCLEASE_EXONUCLEASE_PHOSPHATASE DOMAIN-CONTAINING PROTEIN"/>
    <property type="match status" value="1"/>
</dbReference>
<accession>A0A974BV03</accession>
<feature type="site" description="Important for catalytic activity" evidence="10">
    <location>
        <position position="238"/>
    </location>
</feature>
<dbReference type="InterPro" id="IPR036691">
    <property type="entry name" value="Endo/exonu/phosph_ase_sf"/>
</dbReference>
<evidence type="ECO:0000256" key="11">
    <source>
        <dbReference type="SAM" id="MobiDB-lite"/>
    </source>
</evidence>
<evidence type="ECO:0000313" key="14">
    <source>
        <dbReference type="Proteomes" id="UP000694892"/>
    </source>
</evidence>
<feature type="compositionally biased region" description="Gly residues" evidence="11">
    <location>
        <begin position="19"/>
        <end position="29"/>
    </location>
</feature>
<feature type="binding site" evidence="9">
    <location>
        <position position="263"/>
    </location>
    <ligand>
        <name>Mg(2+)</name>
        <dbReference type="ChEBI" id="CHEBI:18420"/>
        <label>1</label>
    </ligand>
</feature>
<dbReference type="OMA" id="KLHVISW"/>
<evidence type="ECO:0000256" key="9">
    <source>
        <dbReference type="PIRSR" id="PIRSR604808-2"/>
    </source>
</evidence>
<comment type="cofactor">
    <cofactor evidence="9">
        <name>Mg(2+)</name>
        <dbReference type="ChEBI" id="CHEBI:18420"/>
    </cofactor>
    <cofactor evidence="9">
        <name>Mn(2+)</name>
        <dbReference type="ChEBI" id="CHEBI:29035"/>
    </cofactor>
    <text evidence="9">Probably binds two magnesium or manganese ions per subunit.</text>
</comment>
<dbReference type="GO" id="GO:0003906">
    <property type="term" value="F:DNA-(apurinic or apyrimidinic site) endonuclease activity"/>
    <property type="evidence" value="ECO:0007669"/>
    <property type="project" value="TreeGrafter"/>
</dbReference>
<keyword evidence="7 9" id="KW-0460">Magnesium</keyword>
<evidence type="ECO:0000256" key="2">
    <source>
        <dbReference type="ARBA" id="ARBA00007092"/>
    </source>
</evidence>
<feature type="binding site" evidence="9">
    <location>
        <position position="170"/>
    </location>
    <ligand>
        <name>Mg(2+)</name>
        <dbReference type="ChEBI" id="CHEBI:18420"/>
        <label>1</label>
    </ligand>
</feature>
<feature type="region of interest" description="Disordered" evidence="11">
    <location>
        <begin position="1"/>
        <end position="64"/>
    </location>
</feature>
<feature type="domain" description="Endonuclease/exonuclease/phosphatase" evidence="12">
    <location>
        <begin position="86"/>
        <end position="263"/>
    </location>
</feature>
<dbReference type="EC" id="3.1.11.2" evidence="3"/>
<keyword evidence="4 9" id="KW-0479">Metal-binding</keyword>
<dbReference type="Proteomes" id="UP000694892">
    <property type="component" value="Chromosome 9_10S"/>
</dbReference>